<evidence type="ECO:0000313" key="2">
    <source>
        <dbReference type="EMBL" id="CTQ77259.1"/>
    </source>
</evidence>
<dbReference type="Proteomes" id="UP000049983">
    <property type="component" value="Unassembled WGS sequence"/>
</dbReference>
<sequence length="381" mass="41321">MTLNAAQSALAEKPQETDGPSAPAEKSEQIQTQNDKPALSLSGLQFFIADISKKTILWHEVGSQSFDSEVKDLQEAPSNEALRLLSPEDRKTILRLVQGAIREGQAGPFDVGGGPDHRIPGVPIVAYRYELPDGRILAICFPSIGKTEDNPAQIALGLSPILQHFVASSSRIVLLADNFGYVRFASDGFLKSFQIEDARLILGRNISHIQNRVGRTIVSLVLASLSRRASATGRGKFLITASEGLDLNYDAMYFRMGGTVGGVLFSAGHVGGDVDFAQVFEICSAPMLVVNTKTRMIIAANQSAMKTYNLTPESLDEKAITDSLLQANDFQSLLGSAKQESDVPISVPVTTLNGQTKKKRFKCSLIDENKDEPKLILETRS</sequence>
<gene>
    <name evidence="2" type="ORF">LA5096_05069</name>
</gene>
<accession>A0A0M7AQF4</accession>
<dbReference type="OrthoDB" id="7673900at2"/>
<evidence type="ECO:0000313" key="3">
    <source>
        <dbReference type="Proteomes" id="UP000049983"/>
    </source>
</evidence>
<protein>
    <recommendedName>
        <fullName evidence="4">PAS domain-containing protein</fullName>
    </recommendedName>
</protein>
<keyword evidence="3" id="KW-1185">Reference proteome</keyword>
<dbReference type="EMBL" id="CXWC01000013">
    <property type="protein sequence ID" value="CTQ77259.1"/>
    <property type="molecule type" value="Genomic_DNA"/>
</dbReference>
<dbReference type="STRING" id="311410.LA5095_03787"/>
<dbReference type="AlphaFoldDB" id="A0A0M7AQF4"/>
<feature type="region of interest" description="Disordered" evidence="1">
    <location>
        <begin position="1"/>
        <end position="35"/>
    </location>
</feature>
<name>A0A0M7AQF4_9HYPH</name>
<organism evidence="2 3">
    <name type="scientific">Roseibium album</name>
    <dbReference type="NCBI Taxonomy" id="311410"/>
    <lineage>
        <taxon>Bacteria</taxon>
        <taxon>Pseudomonadati</taxon>
        <taxon>Pseudomonadota</taxon>
        <taxon>Alphaproteobacteria</taxon>
        <taxon>Hyphomicrobiales</taxon>
        <taxon>Stappiaceae</taxon>
        <taxon>Roseibium</taxon>
    </lineage>
</organism>
<proteinExistence type="predicted"/>
<dbReference type="RefSeq" id="WP_055117674.1">
    <property type="nucleotide sequence ID" value="NZ_CXWA01000004.1"/>
</dbReference>
<dbReference type="GeneID" id="97672336"/>
<evidence type="ECO:0000256" key="1">
    <source>
        <dbReference type="SAM" id="MobiDB-lite"/>
    </source>
</evidence>
<reference evidence="3" key="1">
    <citation type="submission" date="2015-07" db="EMBL/GenBank/DDBJ databases">
        <authorList>
            <person name="Rodrigo-Torres Lidia"/>
            <person name="Arahal R.David."/>
        </authorList>
    </citation>
    <scope>NUCLEOTIDE SEQUENCE [LARGE SCALE GENOMIC DNA]</scope>
    <source>
        <strain evidence="3">CECT 5096</strain>
    </source>
</reference>
<evidence type="ECO:0008006" key="4">
    <source>
        <dbReference type="Google" id="ProtNLM"/>
    </source>
</evidence>